<gene>
    <name evidence="1" type="ORF">F5144DRAFT_659322</name>
</gene>
<dbReference type="Proteomes" id="UP000724584">
    <property type="component" value="Unassembled WGS sequence"/>
</dbReference>
<reference evidence="1 2" key="1">
    <citation type="journal article" date="2021" name="Nat. Commun.">
        <title>Genetic determinants of endophytism in the Arabidopsis root mycobiome.</title>
        <authorList>
            <person name="Mesny F."/>
            <person name="Miyauchi S."/>
            <person name="Thiergart T."/>
            <person name="Pickel B."/>
            <person name="Atanasova L."/>
            <person name="Karlsson M."/>
            <person name="Huettel B."/>
            <person name="Barry K.W."/>
            <person name="Haridas S."/>
            <person name="Chen C."/>
            <person name="Bauer D."/>
            <person name="Andreopoulos W."/>
            <person name="Pangilinan J."/>
            <person name="LaButti K."/>
            <person name="Riley R."/>
            <person name="Lipzen A."/>
            <person name="Clum A."/>
            <person name="Drula E."/>
            <person name="Henrissat B."/>
            <person name="Kohler A."/>
            <person name="Grigoriev I.V."/>
            <person name="Martin F.M."/>
            <person name="Hacquard S."/>
        </authorList>
    </citation>
    <scope>NUCLEOTIDE SEQUENCE [LARGE SCALE GENOMIC DNA]</scope>
    <source>
        <strain evidence="1 2">MPI-SDFR-AT-0079</strain>
    </source>
</reference>
<feature type="non-terminal residue" evidence="1">
    <location>
        <position position="1"/>
    </location>
</feature>
<protein>
    <submittedName>
        <fullName evidence="1">ADP-ribosylation factor family-domain-containing protein</fullName>
    </submittedName>
</protein>
<dbReference type="EMBL" id="JAGIZQ010000006">
    <property type="protein sequence ID" value="KAH6623893.1"/>
    <property type="molecule type" value="Genomic_DNA"/>
</dbReference>
<proteinExistence type="predicted"/>
<sequence length="187" mass="20057">LLFTGPSNAGKTTLLHYLRNPNPTSASPSTPRTPATDIHLNTHDGRRLLINAADLGGFSYRDRHPGGIRQLRRDYLAAGGVDGVVFVVDAAAVYGDGLEEARGEFGELLQVLGEMEEGRGCAEKKRMPVLVLGNKIDKAGAVAEEELRDLLGGFSRGEASRPVGVFMCSVVMGQGYKEGFVWLANNT</sequence>
<name>A0ACB7P204_9PEZI</name>
<evidence type="ECO:0000313" key="1">
    <source>
        <dbReference type="EMBL" id="KAH6623893.1"/>
    </source>
</evidence>
<evidence type="ECO:0000313" key="2">
    <source>
        <dbReference type="Proteomes" id="UP000724584"/>
    </source>
</evidence>
<keyword evidence="2" id="KW-1185">Reference proteome</keyword>
<organism evidence="1 2">
    <name type="scientific">Chaetomium tenue</name>
    <dbReference type="NCBI Taxonomy" id="1854479"/>
    <lineage>
        <taxon>Eukaryota</taxon>
        <taxon>Fungi</taxon>
        <taxon>Dikarya</taxon>
        <taxon>Ascomycota</taxon>
        <taxon>Pezizomycotina</taxon>
        <taxon>Sordariomycetes</taxon>
        <taxon>Sordariomycetidae</taxon>
        <taxon>Sordariales</taxon>
        <taxon>Chaetomiaceae</taxon>
        <taxon>Chaetomium</taxon>
    </lineage>
</organism>
<accession>A0ACB7P204</accession>
<comment type="caution">
    <text evidence="1">The sequence shown here is derived from an EMBL/GenBank/DDBJ whole genome shotgun (WGS) entry which is preliminary data.</text>
</comment>